<name>A0A848GYE4_9BACT</name>
<accession>A0A848GYE4</accession>
<keyword evidence="1" id="KW-0472">Membrane</keyword>
<keyword evidence="1" id="KW-1133">Transmembrane helix</keyword>
<keyword evidence="1" id="KW-0812">Transmembrane</keyword>
<evidence type="ECO:0000313" key="3">
    <source>
        <dbReference type="Proteomes" id="UP000583266"/>
    </source>
</evidence>
<sequence>MKKNTTVDKSTFTEKRKAINPVLVREADRLSIVSSFSPGRIIVLAAMITFLLLCSWRICQTSAVGIVWFVFPALLLFFVRALWIDLDAVSEVTIDLKSKEVTVRKRNPLRRLFLRAEWHFHVRDIQTIRKKKSMVRVPYNVWYLSAVLYDRKKTVLVVAREEGGLERITGVLNEMIYRSGGGKR</sequence>
<keyword evidence="3" id="KW-1185">Reference proteome</keyword>
<reference evidence="2 3" key="1">
    <citation type="submission" date="2020-04" db="EMBL/GenBank/DDBJ databases">
        <title>Chitinophaga sp. G-6-1-13 sp. nov., isolated from soil.</title>
        <authorList>
            <person name="Dahal R.H."/>
            <person name="Chaudhary D.K."/>
        </authorList>
    </citation>
    <scope>NUCLEOTIDE SEQUENCE [LARGE SCALE GENOMIC DNA]</scope>
    <source>
        <strain evidence="2 3">G-6-1-13</strain>
    </source>
</reference>
<dbReference type="EMBL" id="JABBGC010000003">
    <property type="protein sequence ID" value="NML40658.1"/>
    <property type="molecule type" value="Genomic_DNA"/>
</dbReference>
<dbReference type="Proteomes" id="UP000583266">
    <property type="component" value="Unassembled WGS sequence"/>
</dbReference>
<feature type="transmembrane region" description="Helical" evidence="1">
    <location>
        <begin position="64"/>
        <end position="83"/>
    </location>
</feature>
<comment type="caution">
    <text evidence="2">The sequence shown here is derived from an EMBL/GenBank/DDBJ whole genome shotgun (WGS) entry which is preliminary data.</text>
</comment>
<organism evidence="2 3">
    <name type="scientific">Chitinophaga fulva</name>
    <dbReference type="NCBI Taxonomy" id="2728842"/>
    <lineage>
        <taxon>Bacteria</taxon>
        <taxon>Pseudomonadati</taxon>
        <taxon>Bacteroidota</taxon>
        <taxon>Chitinophagia</taxon>
        <taxon>Chitinophagales</taxon>
        <taxon>Chitinophagaceae</taxon>
        <taxon>Chitinophaga</taxon>
    </lineage>
</organism>
<evidence type="ECO:0000313" key="2">
    <source>
        <dbReference type="EMBL" id="NML40658.1"/>
    </source>
</evidence>
<feature type="transmembrane region" description="Helical" evidence="1">
    <location>
        <begin position="39"/>
        <end position="58"/>
    </location>
</feature>
<dbReference type="AlphaFoldDB" id="A0A848GYE4"/>
<protein>
    <submittedName>
        <fullName evidence="2">Uncharacterized protein</fullName>
    </submittedName>
</protein>
<evidence type="ECO:0000256" key="1">
    <source>
        <dbReference type="SAM" id="Phobius"/>
    </source>
</evidence>
<proteinExistence type="predicted"/>
<gene>
    <name evidence="2" type="ORF">HHL17_25905</name>
</gene>
<dbReference type="RefSeq" id="WP_169227745.1">
    <property type="nucleotide sequence ID" value="NZ_JABBGC010000003.1"/>
</dbReference>